<dbReference type="AlphaFoldDB" id="A0A1H3HQ58"/>
<dbReference type="RefSeq" id="WP_245710796.1">
    <property type="nucleotide sequence ID" value="NZ_FNPF01000004.1"/>
</dbReference>
<organism evidence="2 3">
    <name type="scientific">Citreimonas salinaria</name>
    <dbReference type="NCBI Taxonomy" id="321339"/>
    <lineage>
        <taxon>Bacteria</taxon>
        <taxon>Pseudomonadati</taxon>
        <taxon>Pseudomonadota</taxon>
        <taxon>Alphaproteobacteria</taxon>
        <taxon>Rhodobacterales</taxon>
        <taxon>Roseobacteraceae</taxon>
        <taxon>Citreimonas</taxon>
    </lineage>
</organism>
<evidence type="ECO:0000313" key="3">
    <source>
        <dbReference type="Proteomes" id="UP000199286"/>
    </source>
</evidence>
<feature type="transmembrane region" description="Helical" evidence="1">
    <location>
        <begin position="157"/>
        <end position="176"/>
    </location>
</feature>
<keyword evidence="3" id="KW-1185">Reference proteome</keyword>
<gene>
    <name evidence="2" type="ORF">SAMN05444340_10478</name>
</gene>
<name>A0A1H3HQ58_9RHOB</name>
<proteinExistence type="predicted"/>
<keyword evidence="1" id="KW-1133">Transmembrane helix</keyword>
<keyword evidence="1" id="KW-0812">Transmembrane</keyword>
<evidence type="ECO:0000256" key="1">
    <source>
        <dbReference type="SAM" id="Phobius"/>
    </source>
</evidence>
<accession>A0A1H3HQ58</accession>
<dbReference type="EMBL" id="FNPF01000004">
    <property type="protein sequence ID" value="SDY17375.1"/>
    <property type="molecule type" value="Genomic_DNA"/>
</dbReference>
<evidence type="ECO:0000313" key="2">
    <source>
        <dbReference type="EMBL" id="SDY17375.1"/>
    </source>
</evidence>
<protein>
    <recommendedName>
        <fullName evidence="4">Aspartate carbamoyltransferase catalytic subunit</fullName>
    </recommendedName>
</protein>
<dbReference type="STRING" id="321339.SAMN05444340_10478"/>
<dbReference type="Proteomes" id="UP000199286">
    <property type="component" value="Unassembled WGS sequence"/>
</dbReference>
<sequence>MTKMRISGTERDVLRLFALDLPEDEAEGFVTQKGYTWPLRDALGADRLRTDFVDLVRVADLGDMPLSRYLREAHGVTEESLAGLRDRVDALEGVVVALPSQAFDGTTQTLEVRAPLRWIGTFGEERAEPAGAPLHSEAARGTVSGTKPSDAAMSGRIAAIALLVLFVLVGVMVWIAA</sequence>
<reference evidence="2 3" key="1">
    <citation type="submission" date="2016-10" db="EMBL/GenBank/DDBJ databases">
        <authorList>
            <person name="de Groot N.N."/>
        </authorList>
    </citation>
    <scope>NUCLEOTIDE SEQUENCE [LARGE SCALE GENOMIC DNA]</scope>
    <source>
        <strain evidence="2 3">DSM 26880</strain>
    </source>
</reference>
<keyword evidence="1" id="KW-0472">Membrane</keyword>
<evidence type="ECO:0008006" key="4">
    <source>
        <dbReference type="Google" id="ProtNLM"/>
    </source>
</evidence>